<evidence type="ECO:0000256" key="7">
    <source>
        <dbReference type="ARBA" id="ARBA00022430"/>
    </source>
</evidence>
<protein>
    <recommendedName>
        <fullName evidence="6">3-isopropylmalate dehydratase</fullName>
        <ecNumber evidence="6">4.2.1.33</ecNumber>
    </recommendedName>
</protein>
<dbReference type="GO" id="GO:0003861">
    <property type="term" value="F:3-isopropylmalate dehydratase activity"/>
    <property type="evidence" value="ECO:0007669"/>
    <property type="project" value="UniProtKB-EC"/>
</dbReference>
<dbReference type="RefSeq" id="WP_201684717.1">
    <property type="nucleotide sequence ID" value="NZ_JAEQNA010000005.1"/>
</dbReference>
<evidence type="ECO:0000256" key="9">
    <source>
        <dbReference type="ARBA" id="ARBA00023239"/>
    </source>
</evidence>
<comment type="caution">
    <text evidence="12">The sequence shown here is derived from an EMBL/GenBank/DDBJ whole genome shotgun (WGS) entry which is preliminary data.</text>
</comment>
<sequence>MNALVRLHGVAAALPQPDINTDLIAPLVRGGPGGGQPVGIRSPEELASRLFGPWRWQADGSENPDFILNRQPWRQARFLVAGPNFACGSSRETAATMLKAFGIRCVIAPSFGQIFHDNCFRNHMLPLALDAQLVDRLVQRALQAVPFQLDLAAGTLAVPGEPVIPVRLPAFRRDMLLSGQDELDLNLRREPQIAAWQEQAWRRRPWEHLLPSKES</sequence>
<evidence type="ECO:0000313" key="12">
    <source>
        <dbReference type="EMBL" id="MBL0421648.1"/>
    </source>
</evidence>
<dbReference type="InterPro" id="IPR000573">
    <property type="entry name" value="AconitaseA/IPMdHydase_ssu_swvl"/>
</dbReference>
<name>A0A936ZK28_9BURK</name>
<evidence type="ECO:0000256" key="5">
    <source>
        <dbReference type="ARBA" id="ARBA00011271"/>
    </source>
</evidence>
<evidence type="ECO:0000256" key="10">
    <source>
        <dbReference type="ARBA" id="ARBA00023304"/>
    </source>
</evidence>
<evidence type="ECO:0000259" key="11">
    <source>
        <dbReference type="Pfam" id="PF00694"/>
    </source>
</evidence>
<accession>A0A936ZK28</accession>
<keyword evidence="9 12" id="KW-0456">Lyase</keyword>
<evidence type="ECO:0000256" key="3">
    <source>
        <dbReference type="ARBA" id="ARBA00004729"/>
    </source>
</evidence>
<dbReference type="PANTHER" id="PTHR43345:SF5">
    <property type="entry name" value="3-ISOPROPYLMALATE DEHYDRATASE SMALL SUBUNIT"/>
    <property type="match status" value="1"/>
</dbReference>
<comment type="catalytic activity">
    <reaction evidence="1">
        <text>(2R,3S)-3-isopropylmalate = (2S)-2-isopropylmalate</text>
        <dbReference type="Rhea" id="RHEA:32287"/>
        <dbReference type="ChEBI" id="CHEBI:1178"/>
        <dbReference type="ChEBI" id="CHEBI:35121"/>
        <dbReference type="EC" id="4.2.1.33"/>
    </reaction>
</comment>
<dbReference type="InterPro" id="IPR050075">
    <property type="entry name" value="LeuD"/>
</dbReference>
<keyword evidence="13" id="KW-1185">Reference proteome</keyword>
<feature type="domain" description="Aconitase A/isopropylmalate dehydratase small subunit swivel" evidence="11">
    <location>
        <begin position="57"/>
        <end position="131"/>
    </location>
</feature>
<dbReference type="InterPro" id="IPR015928">
    <property type="entry name" value="Aconitase/3IPM_dehydase_swvl"/>
</dbReference>
<dbReference type="EC" id="4.2.1.33" evidence="6"/>
<dbReference type="GO" id="GO:0009316">
    <property type="term" value="C:3-isopropylmalate dehydratase complex"/>
    <property type="evidence" value="ECO:0007669"/>
    <property type="project" value="InterPro"/>
</dbReference>
<comment type="pathway">
    <text evidence="3">Amino-acid biosynthesis; L-leucine biosynthesis; L-leucine from 3-methyl-2-oxobutanoate: step 2/4.</text>
</comment>
<evidence type="ECO:0000313" key="13">
    <source>
        <dbReference type="Proteomes" id="UP000613011"/>
    </source>
</evidence>
<dbReference type="InterPro" id="IPR004431">
    <property type="entry name" value="3-IsopropMal_deHydase_ssu"/>
</dbReference>
<dbReference type="GO" id="GO:0009098">
    <property type="term" value="P:L-leucine biosynthetic process"/>
    <property type="evidence" value="ECO:0007669"/>
    <property type="project" value="UniProtKB-KW"/>
</dbReference>
<dbReference type="Pfam" id="PF00694">
    <property type="entry name" value="Aconitase_C"/>
    <property type="match status" value="1"/>
</dbReference>
<evidence type="ECO:0000256" key="6">
    <source>
        <dbReference type="ARBA" id="ARBA00011998"/>
    </source>
</evidence>
<organism evidence="12 13">
    <name type="scientific">Ramlibacter aurantiacus</name>
    <dbReference type="NCBI Taxonomy" id="2801330"/>
    <lineage>
        <taxon>Bacteria</taxon>
        <taxon>Pseudomonadati</taxon>
        <taxon>Pseudomonadota</taxon>
        <taxon>Betaproteobacteria</taxon>
        <taxon>Burkholderiales</taxon>
        <taxon>Comamonadaceae</taxon>
        <taxon>Ramlibacter</taxon>
    </lineage>
</organism>
<dbReference type="PANTHER" id="PTHR43345">
    <property type="entry name" value="3-ISOPROPYLMALATE DEHYDRATASE SMALL SUBUNIT 2-RELATED-RELATED"/>
    <property type="match status" value="1"/>
</dbReference>
<keyword evidence="7" id="KW-0432">Leucine biosynthesis</keyword>
<dbReference type="AlphaFoldDB" id="A0A936ZK28"/>
<evidence type="ECO:0000256" key="4">
    <source>
        <dbReference type="ARBA" id="ARBA00009845"/>
    </source>
</evidence>
<dbReference type="Proteomes" id="UP000613011">
    <property type="component" value="Unassembled WGS sequence"/>
</dbReference>
<dbReference type="SUPFAM" id="SSF52016">
    <property type="entry name" value="LeuD/IlvD-like"/>
    <property type="match status" value="1"/>
</dbReference>
<dbReference type="Gene3D" id="3.20.19.10">
    <property type="entry name" value="Aconitase, domain 4"/>
    <property type="match status" value="1"/>
</dbReference>
<evidence type="ECO:0000256" key="1">
    <source>
        <dbReference type="ARBA" id="ARBA00000491"/>
    </source>
</evidence>
<comment type="subunit">
    <text evidence="5">Heterodimer of LeuC and LeuD.</text>
</comment>
<comment type="similarity">
    <text evidence="4">Belongs to the LeuD family. LeuD type 1 subfamily.</text>
</comment>
<comment type="function">
    <text evidence="2">Catalyzes the isomerization between 2-isopropylmalate and 3-isopropylmalate, via the formation of 2-isopropylmaleate.</text>
</comment>
<evidence type="ECO:0000256" key="8">
    <source>
        <dbReference type="ARBA" id="ARBA00022605"/>
    </source>
</evidence>
<evidence type="ECO:0000256" key="2">
    <source>
        <dbReference type="ARBA" id="ARBA00002695"/>
    </source>
</evidence>
<gene>
    <name evidence="12" type="primary">leuD</name>
    <name evidence="12" type="ORF">JI739_14925</name>
</gene>
<dbReference type="NCBIfam" id="TIGR00171">
    <property type="entry name" value="leuD"/>
    <property type="match status" value="1"/>
</dbReference>
<proteinExistence type="inferred from homology"/>
<reference evidence="12" key="1">
    <citation type="submission" date="2021-01" db="EMBL/GenBank/DDBJ databases">
        <title>Ramlibacter sp. strain AW1 16S ribosomal RNA gene Genome sequencing and assembly.</title>
        <authorList>
            <person name="Kang M."/>
        </authorList>
    </citation>
    <scope>NUCLEOTIDE SEQUENCE</scope>
    <source>
        <strain evidence="12">AW1</strain>
    </source>
</reference>
<keyword evidence="8" id="KW-0028">Amino-acid biosynthesis</keyword>
<keyword evidence="10" id="KW-0100">Branched-chain amino acid biosynthesis</keyword>
<dbReference type="EMBL" id="JAEQNA010000005">
    <property type="protein sequence ID" value="MBL0421648.1"/>
    <property type="molecule type" value="Genomic_DNA"/>
</dbReference>